<name>A0A518VF83_BRELA</name>
<evidence type="ECO:0000256" key="5">
    <source>
        <dbReference type="ARBA" id="ARBA00023600"/>
    </source>
</evidence>
<dbReference type="NCBIfam" id="TIGR01593">
    <property type="entry name" value="holin_tox_secr"/>
    <property type="match status" value="1"/>
</dbReference>
<comment type="similarity">
    <text evidence="5">Belongs to the bacteriophage holin family. Cp-1 holin subfamily.</text>
</comment>
<accession>A0A518VF83</accession>
<evidence type="ECO:0000313" key="7">
    <source>
        <dbReference type="Proteomes" id="UP000319432"/>
    </source>
</evidence>
<dbReference type="Proteomes" id="UP000319432">
    <property type="component" value="Chromosome"/>
</dbReference>
<gene>
    <name evidence="6" type="ORF">EEL30_02395</name>
</gene>
<evidence type="ECO:0000256" key="1">
    <source>
        <dbReference type="ARBA" id="ARBA00004141"/>
    </source>
</evidence>
<keyword evidence="7" id="KW-1185">Reference proteome</keyword>
<protein>
    <submittedName>
        <fullName evidence="6">Holin</fullName>
    </submittedName>
</protein>
<keyword evidence="4" id="KW-0472">Membrane</keyword>
<dbReference type="GO" id="GO:0016020">
    <property type="term" value="C:membrane"/>
    <property type="evidence" value="ECO:0007669"/>
    <property type="project" value="UniProtKB-SubCell"/>
</dbReference>
<evidence type="ECO:0000256" key="3">
    <source>
        <dbReference type="ARBA" id="ARBA00022989"/>
    </source>
</evidence>
<dbReference type="AlphaFoldDB" id="A0A518VF83"/>
<proteinExistence type="inferred from homology"/>
<dbReference type="InterPro" id="IPR006480">
    <property type="entry name" value="Phage_holin_4_1"/>
</dbReference>
<keyword evidence="2" id="KW-0812">Transmembrane</keyword>
<reference evidence="6 7" key="1">
    <citation type="submission" date="2018-11" db="EMBL/GenBank/DDBJ databases">
        <title>Phylogenetic determinants of toxin gene distribution in genomes of Brevibacillus laterosporus.</title>
        <authorList>
            <person name="Glare T.R."/>
            <person name="Durrant A."/>
            <person name="Berry C."/>
            <person name="Palma L."/>
            <person name="Ormskirk M."/>
            <person name="Cox M.O."/>
        </authorList>
    </citation>
    <scope>NUCLEOTIDE SEQUENCE [LARGE SCALE GENOMIC DNA]</scope>
    <source>
        <strain evidence="6 7">1821L</strain>
    </source>
</reference>
<dbReference type="EMBL" id="CP033464">
    <property type="protein sequence ID" value="QDX95648.1"/>
    <property type="molecule type" value="Genomic_DNA"/>
</dbReference>
<organism evidence="6 7">
    <name type="scientific">Brevibacillus laterosporus</name>
    <name type="common">Bacillus laterosporus</name>
    <dbReference type="NCBI Taxonomy" id="1465"/>
    <lineage>
        <taxon>Bacteria</taxon>
        <taxon>Bacillati</taxon>
        <taxon>Bacillota</taxon>
        <taxon>Bacilli</taxon>
        <taxon>Bacillales</taxon>
        <taxon>Paenibacillaceae</taxon>
        <taxon>Brevibacillus</taxon>
    </lineage>
</organism>
<evidence type="ECO:0000256" key="4">
    <source>
        <dbReference type="ARBA" id="ARBA00023136"/>
    </source>
</evidence>
<sequence length="102" mass="11030">MENVFKTLVAIGGGVLSVEGKLKSKIGLIGIARKVFIFAMVAVAHLLDTALGDQHVFRNATIFFYLANEVLSIIENAGRIALPVPEVIKKAVDVLKEKGRVK</sequence>
<keyword evidence="3" id="KW-1133">Transmembrane helix</keyword>
<comment type="subcellular location">
    <subcellularLocation>
        <location evidence="1">Membrane</location>
        <topology evidence="1">Multi-pass membrane protein</topology>
    </subcellularLocation>
</comment>
<evidence type="ECO:0000256" key="2">
    <source>
        <dbReference type="ARBA" id="ARBA00022692"/>
    </source>
</evidence>
<dbReference type="OrthoDB" id="88184at2"/>
<evidence type="ECO:0000313" key="6">
    <source>
        <dbReference type="EMBL" id="QDX95648.1"/>
    </source>
</evidence>
<dbReference type="Pfam" id="PF05105">
    <property type="entry name" value="Phage_holin_4_1"/>
    <property type="match status" value="1"/>
</dbReference>